<organism evidence="2">
    <name type="scientific">Euplotes harpa</name>
    <dbReference type="NCBI Taxonomy" id="151035"/>
    <lineage>
        <taxon>Eukaryota</taxon>
        <taxon>Sar</taxon>
        <taxon>Alveolata</taxon>
        <taxon>Ciliophora</taxon>
        <taxon>Intramacronucleata</taxon>
        <taxon>Spirotrichea</taxon>
        <taxon>Hypotrichia</taxon>
        <taxon>Euplotida</taxon>
        <taxon>Euplotidae</taxon>
        <taxon>Euplotes</taxon>
    </lineage>
</organism>
<feature type="compositionally biased region" description="Basic and acidic residues" evidence="1">
    <location>
        <begin position="1"/>
        <end position="12"/>
    </location>
</feature>
<evidence type="ECO:0000256" key="1">
    <source>
        <dbReference type="SAM" id="MobiDB-lite"/>
    </source>
</evidence>
<name>A0A7S3JH88_9SPIT</name>
<dbReference type="AlphaFoldDB" id="A0A7S3JH88"/>
<protein>
    <submittedName>
        <fullName evidence="2">Uncharacterized protein</fullName>
    </submittedName>
</protein>
<sequence>MSKDSSDKESAPKQKAKPSAKASPSKEPKEKPSKIIVNKPELTKEEIIAKLKERAASEQVTIIVASDIEHEAREDVMTKIKSGSINYSNCPDPENCMNKLIDKYKTDLAEYEKKLINRNLKISLGGSFPNIEKDLEQHSASASSYQEPYGPLGQSSVFKRRARAMSRQDAGSADHSLSQDKIKSVFANIRRIENYK</sequence>
<reference evidence="2" key="1">
    <citation type="submission" date="2021-01" db="EMBL/GenBank/DDBJ databases">
        <authorList>
            <person name="Corre E."/>
            <person name="Pelletier E."/>
            <person name="Niang G."/>
            <person name="Scheremetjew M."/>
            <person name="Finn R."/>
            <person name="Kale V."/>
            <person name="Holt S."/>
            <person name="Cochrane G."/>
            <person name="Meng A."/>
            <person name="Brown T."/>
            <person name="Cohen L."/>
        </authorList>
    </citation>
    <scope>NUCLEOTIDE SEQUENCE</scope>
    <source>
        <strain evidence="2">FSP1.4</strain>
    </source>
</reference>
<feature type="region of interest" description="Disordered" evidence="1">
    <location>
        <begin position="1"/>
        <end position="38"/>
    </location>
</feature>
<evidence type="ECO:0000313" key="2">
    <source>
        <dbReference type="EMBL" id="CAE0355280.1"/>
    </source>
</evidence>
<dbReference type="EMBL" id="HBII01034225">
    <property type="protein sequence ID" value="CAE0355280.1"/>
    <property type="molecule type" value="Transcribed_RNA"/>
</dbReference>
<feature type="compositionally biased region" description="Basic and acidic residues" evidence="1">
    <location>
        <begin position="24"/>
        <end position="33"/>
    </location>
</feature>
<gene>
    <name evidence="2" type="ORF">EHAR0213_LOCUS14197</name>
</gene>
<proteinExistence type="predicted"/>
<accession>A0A7S3JH88</accession>